<dbReference type="AlphaFoldDB" id="A0AAV4SR44"/>
<dbReference type="Proteomes" id="UP001054945">
    <property type="component" value="Unassembled WGS sequence"/>
</dbReference>
<keyword evidence="1" id="KW-0732">Signal</keyword>
<evidence type="ECO:0000313" key="2">
    <source>
        <dbReference type="EMBL" id="GIY35351.1"/>
    </source>
</evidence>
<gene>
    <name evidence="2" type="ORF">CEXT_270051</name>
</gene>
<accession>A0AAV4SR44</accession>
<protein>
    <submittedName>
        <fullName evidence="2">Uncharacterized protein</fullName>
    </submittedName>
</protein>
<comment type="caution">
    <text evidence="2">The sequence shown here is derived from an EMBL/GenBank/DDBJ whole genome shotgun (WGS) entry which is preliminary data.</text>
</comment>
<reference evidence="2 3" key="1">
    <citation type="submission" date="2021-06" db="EMBL/GenBank/DDBJ databases">
        <title>Caerostris extrusa draft genome.</title>
        <authorList>
            <person name="Kono N."/>
            <person name="Arakawa K."/>
        </authorList>
    </citation>
    <scope>NUCLEOTIDE SEQUENCE [LARGE SCALE GENOMIC DNA]</scope>
</reference>
<proteinExistence type="predicted"/>
<dbReference type="EMBL" id="BPLR01009896">
    <property type="protein sequence ID" value="GIY35351.1"/>
    <property type="molecule type" value="Genomic_DNA"/>
</dbReference>
<evidence type="ECO:0000256" key="1">
    <source>
        <dbReference type="SAM" id="SignalP"/>
    </source>
</evidence>
<feature type="signal peptide" evidence="1">
    <location>
        <begin position="1"/>
        <end position="24"/>
    </location>
</feature>
<name>A0AAV4SR44_CAEEX</name>
<evidence type="ECO:0000313" key="3">
    <source>
        <dbReference type="Proteomes" id="UP001054945"/>
    </source>
</evidence>
<keyword evidence="3" id="KW-1185">Reference proteome</keyword>
<sequence>MTIVSLASQSVSLLFLEFLVPAGGITPVGKVGSMVGKVPEIKVKAASDQGLSQFKLAAPLLPIYSENARTIRGDHVAVRWNRLHCSKKNKLKPEKL</sequence>
<feature type="chain" id="PRO_5043517570" evidence="1">
    <location>
        <begin position="25"/>
        <end position="96"/>
    </location>
</feature>
<organism evidence="2 3">
    <name type="scientific">Caerostris extrusa</name>
    <name type="common">Bark spider</name>
    <name type="synonym">Caerostris bankana</name>
    <dbReference type="NCBI Taxonomy" id="172846"/>
    <lineage>
        <taxon>Eukaryota</taxon>
        <taxon>Metazoa</taxon>
        <taxon>Ecdysozoa</taxon>
        <taxon>Arthropoda</taxon>
        <taxon>Chelicerata</taxon>
        <taxon>Arachnida</taxon>
        <taxon>Araneae</taxon>
        <taxon>Araneomorphae</taxon>
        <taxon>Entelegynae</taxon>
        <taxon>Araneoidea</taxon>
        <taxon>Araneidae</taxon>
        <taxon>Caerostris</taxon>
    </lineage>
</organism>